<keyword evidence="2" id="KW-1185">Reference proteome</keyword>
<reference evidence="1 2" key="1">
    <citation type="submission" date="2019-08" db="EMBL/GenBank/DDBJ databases">
        <title>Whole genome of Aphis craccivora.</title>
        <authorList>
            <person name="Voronova N.V."/>
            <person name="Shulinski R.S."/>
            <person name="Bandarenka Y.V."/>
            <person name="Zhorov D.G."/>
            <person name="Warner D."/>
        </authorList>
    </citation>
    <scope>NUCLEOTIDE SEQUENCE [LARGE SCALE GENOMIC DNA]</scope>
    <source>
        <strain evidence="1">180601</strain>
        <tissue evidence="1">Whole Body</tissue>
    </source>
</reference>
<sequence>ISQKNNQEKLPKDREDIKSINGIFFWKLIAGYHVPCITRIINGEELKFVSVRMAETQLLKNYIPYLHSDIYACTSVKSHFITDSEANLLNEINIKHCDGIYGKDTFYAGKDYIVPLEDVVEFYTFIEVCYNKVLSNITPGRIEKCGFIRINFEYVVPYCLKDGRKYLPLFYFEGETESQRQRAIKLEDWNLAYIKFCCKVQDIKNELYTFDSCTATTLDDIKNNFFPPDTHFEEYWPAKVFNKNLLINQKSPHVHPSGVWIIAPPEVLAPESTIPHSLTASAPGPPMSKGNCLMNGKSHVISSLPLVRVNNTEPVIGMFIDFCYRKLLMPFENRKLFVFYQIREEAKIIKIVTKCKIEKPRKLKKKNYFKIPNTSRDINWFTIKESPCINNSQDQQQQVQQHQPQQQQIITTSQVQPYSDPTSVRGRLTNTQQHNALRNVTPVVINRLLKSLTYHLRHLDLLLHLYKMLLFALMLALNLNKSLNGWWHNT</sequence>
<gene>
    <name evidence="1" type="ORF">FWK35_00023367</name>
</gene>
<dbReference type="OrthoDB" id="6615917at2759"/>
<proteinExistence type="predicted"/>
<feature type="non-terminal residue" evidence="1">
    <location>
        <position position="1"/>
    </location>
</feature>
<protein>
    <submittedName>
        <fullName evidence="1">Uncharacterized protein</fullName>
    </submittedName>
</protein>
<dbReference type="EMBL" id="VUJU01007448">
    <property type="protein sequence ID" value="KAF0745542.1"/>
    <property type="molecule type" value="Genomic_DNA"/>
</dbReference>
<name>A0A6G0XY60_APHCR</name>
<accession>A0A6G0XY60</accession>
<dbReference type="AlphaFoldDB" id="A0A6G0XY60"/>
<organism evidence="1 2">
    <name type="scientific">Aphis craccivora</name>
    <name type="common">Cowpea aphid</name>
    <dbReference type="NCBI Taxonomy" id="307492"/>
    <lineage>
        <taxon>Eukaryota</taxon>
        <taxon>Metazoa</taxon>
        <taxon>Ecdysozoa</taxon>
        <taxon>Arthropoda</taxon>
        <taxon>Hexapoda</taxon>
        <taxon>Insecta</taxon>
        <taxon>Pterygota</taxon>
        <taxon>Neoptera</taxon>
        <taxon>Paraneoptera</taxon>
        <taxon>Hemiptera</taxon>
        <taxon>Sternorrhyncha</taxon>
        <taxon>Aphidomorpha</taxon>
        <taxon>Aphidoidea</taxon>
        <taxon>Aphididae</taxon>
        <taxon>Aphidini</taxon>
        <taxon>Aphis</taxon>
        <taxon>Aphis</taxon>
    </lineage>
</organism>
<dbReference type="Proteomes" id="UP000478052">
    <property type="component" value="Unassembled WGS sequence"/>
</dbReference>
<evidence type="ECO:0000313" key="1">
    <source>
        <dbReference type="EMBL" id="KAF0745542.1"/>
    </source>
</evidence>
<evidence type="ECO:0000313" key="2">
    <source>
        <dbReference type="Proteomes" id="UP000478052"/>
    </source>
</evidence>
<comment type="caution">
    <text evidence="1">The sequence shown here is derived from an EMBL/GenBank/DDBJ whole genome shotgun (WGS) entry which is preliminary data.</text>
</comment>